<gene>
    <name evidence="1" type="ORF">EW026_g82</name>
</gene>
<dbReference type="InterPro" id="IPR027417">
    <property type="entry name" value="P-loop_NTPase"/>
</dbReference>
<organism evidence="1 2">
    <name type="scientific">Hermanssonia centrifuga</name>
    <dbReference type="NCBI Taxonomy" id="98765"/>
    <lineage>
        <taxon>Eukaryota</taxon>
        <taxon>Fungi</taxon>
        <taxon>Dikarya</taxon>
        <taxon>Basidiomycota</taxon>
        <taxon>Agaricomycotina</taxon>
        <taxon>Agaricomycetes</taxon>
        <taxon>Polyporales</taxon>
        <taxon>Meruliaceae</taxon>
        <taxon>Hermanssonia</taxon>
    </lineage>
</organism>
<reference evidence="1 2" key="1">
    <citation type="submission" date="2019-02" db="EMBL/GenBank/DDBJ databases">
        <title>Genome sequencing of the rare red list fungi Phlebia centrifuga.</title>
        <authorList>
            <person name="Buettner E."/>
            <person name="Kellner H."/>
        </authorList>
    </citation>
    <scope>NUCLEOTIDE SEQUENCE [LARGE SCALE GENOMIC DNA]</scope>
    <source>
        <strain evidence="1 2">DSM 108282</strain>
    </source>
</reference>
<dbReference type="Proteomes" id="UP000309038">
    <property type="component" value="Unassembled WGS sequence"/>
</dbReference>
<keyword evidence="2" id="KW-1185">Reference proteome</keyword>
<dbReference type="AlphaFoldDB" id="A0A4V3XBP8"/>
<comment type="caution">
    <text evidence="1">The sequence shown here is derived from an EMBL/GenBank/DDBJ whole genome shotgun (WGS) entry which is preliminary data.</text>
</comment>
<proteinExistence type="predicted"/>
<name>A0A4V3XBP8_9APHY</name>
<evidence type="ECO:0000313" key="2">
    <source>
        <dbReference type="Proteomes" id="UP000309038"/>
    </source>
</evidence>
<accession>A0A4V3XBP8</accession>
<protein>
    <submittedName>
        <fullName evidence="1">Uncharacterized protein</fullName>
    </submittedName>
</protein>
<dbReference type="EMBL" id="SGPJ01000001">
    <property type="protein sequence ID" value="THH02833.1"/>
    <property type="molecule type" value="Genomic_DNA"/>
</dbReference>
<evidence type="ECO:0000313" key="1">
    <source>
        <dbReference type="EMBL" id="THH02833.1"/>
    </source>
</evidence>
<sequence length="64" mass="7320">MSATLDAEKIANYFDGCPILQVPGRTYPVEVRYLEDAIEFTQWKLLEDSPYAIRGKYDDSPYGV</sequence>
<dbReference type="Gene3D" id="3.40.50.300">
    <property type="entry name" value="P-loop containing nucleotide triphosphate hydrolases"/>
    <property type="match status" value="1"/>
</dbReference>